<keyword evidence="2" id="KW-1185">Reference proteome</keyword>
<comment type="caution">
    <text evidence="1">The sequence shown here is derived from an EMBL/GenBank/DDBJ whole genome shotgun (WGS) entry which is preliminary data.</text>
</comment>
<dbReference type="Proteomes" id="UP000023152">
    <property type="component" value="Unassembled WGS sequence"/>
</dbReference>
<dbReference type="AlphaFoldDB" id="X6LXC3"/>
<feature type="non-terminal residue" evidence="1">
    <location>
        <position position="92"/>
    </location>
</feature>
<protein>
    <submittedName>
        <fullName evidence="1">Uncharacterized protein</fullName>
    </submittedName>
</protein>
<name>X6LXC3_RETFI</name>
<evidence type="ECO:0000313" key="2">
    <source>
        <dbReference type="Proteomes" id="UP000023152"/>
    </source>
</evidence>
<organism evidence="1 2">
    <name type="scientific">Reticulomyxa filosa</name>
    <dbReference type="NCBI Taxonomy" id="46433"/>
    <lineage>
        <taxon>Eukaryota</taxon>
        <taxon>Sar</taxon>
        <taxon>Rhizaria</taxon>
        <taxon>Retaria</taxon>
        <taxon>Foraminifera</taxon>
        <taxon>Monothalamids</taxon>
        <taxon>Reticulomyxidae</taxon>
        <taxon>Reticulomyxa</taxon>
    </lineage>
</organism>
<proteinExistence type="predicted"/>
<gene>
    <name evidence="1" type="ORF">RFI_31395</name>
</gene>
<dbReference type="EMBL" id="ASPP01027594">
    <property type="protein sequence ID" value="ETO06001.1"/>
    <property type="molecule type" value="Genomic_DNA"/>
</dbReference>
<evidence type="ECO:0000313" key="1">
    <source>
        <dbReference type="EMBL" id="ETO06001.1"/>
    </source>
</evidence>
<reference evidence="1 2" key="1">
    <citation type="journal article" date="2013" name="Curr. Biol.">
        <title>The Genome of the Foraminiferan Reticulomyxa filosa.</title>
        <authorList>
            <person name="Glockner G."/>
            <person name="Hulsmann N."/>
            <person name="Schleicher M."/>
            <person name="Noegel A.A."/>
            <person name="Eichinger L."/>
            <person name="Gallinger C."/>
            <person name="Pawlowski J."/>
            <person name="Sierra R."/>
            <person name="Euteneuer U."/>
            <person name="Pillet L."/>
            <person name="Moustafa A."/>
            <person name="Platzer M."/>
            <person name="Groth M."/>
            <person name="Szafranski K."/>
            <person name="Schliwa M."/>
        </authorList>
    </citation>
    <scope>NUCLEOTIDE SEQUENCE [LARGE SCALE GENOMIC DNA]</scope>
</reference>
<sequence length="92" mass="10599">MIIGKSSRLSITKAPTVVMHDQKTMGREQKENKSSAVASVRVVLYFWENVFDEKEVAANYSATDIQEYPEKDIMDAFGTIERIQMIQQHFQN</sequence>
<accession>X6LXC3</accession>